<evidence type="ECO:0000313" key="3">
    <source>
        <dbReference type="Proteomes" id="UP001331761"/>
    </source>
</evidence>
<accession>A0AAN8ERT1</accession>
<feature type="signal peptide" evidence="1">
    <location>
        <begin position="1"/>
        <end position="19"/>
    </location>
</feature>
<evidence type="ECO:0000256" key="1">
    <source>
        <dbReference type="SAM" id="SignalP"/>
    </source>
</evidence>
<proteinExistence type="predicted"/>
<comment type="caution">
    <text evidence="2">The sequence shown here is derived from an EMBL/GenBank/DDBJ whole genome shotgun (WGS) entry which is preliminary data.</text>
</comment>
<keyword evidence="1" id="KW-0732">Signal</keyword>
<dbReference type="EMBL" id="WIXE01023159">
    <property type="protein sequence ID" value="KAK5966741.1"/>
    <property type="molecule type" value="Genomic_DNA"/>
</dbReference>
<dbReference type="Proteomes" id="UP001331761">
    <property type="component" value="Unassembled WGS sequence"/>
</dbReference>
<feature type="chain" id="PRO_5042972568" evidence="1">
    <location>
        <begin position="20"/>
        <end position="141"/>
    </location>
</feature>
<reference evidence="2 3" key="1">
    <citation type="submission" date="2019-10" db="EMBL/GenBank/DDBJ databases">
        <title>Assembly and Annotation for the nematode Trichostrongylus colubriformis.</title>
        <authorList>
            <person name="Martin J."/>
        </authorList>
    </citation>
    <scope>NUCLEOTIDE SEQUENCE [LARGE SCALE GENOMIC DNA]</scope>
    <source>
        <strain evidence="2">G859</strain>
        <tissue evidence="2">Whole worm</tissue>
    </source>
</reference>
<protein>
    <submittedName>
        <fullName evidence="2">Uncharacterized protein</fullName>
    </submittedName>
</protein>
<sequence>MICLLVVLPLAVLAHDTTSLHDGIAIQRDGAKLERPAKYMRRISTRTMPEMPPSEETVSYRRHVSSHIPTPYFLANFTAGTPLFEGYRMLSAIRRHVSTTAVYKHAGKEQNRPRVRKFKLNAGTLLTPLTFQKTAKTVEIL</sequence>
<keyword evidence="3" id="KW-1185">Reference proteome</keyword>
<dbReference type="AlphaFoldDB" id="A0AAN8ERT1"/>
<organism evidence="2 3">
    <name type="scientific">Trichostrongylus colubriformis</name>
    <name type="common">Black scour worm</name>
    <dbReference type="NCBI Taxonomy" id="6319"/>
    <lineage>
        <taxon>Eukaryota</taxon>
        <taxon>Metazoa</taxon>
        <taxon>Ecdysozoa</taxon>
        <taxon>Nematoda</taxon>
        <taxon>Chromadorea</taxon>
        <taxon>Rhabditida</taxon>
        <taxon>Rhabditina</taxon>
        <taxon>Rhabditomorpha</taxon>
        <taxon>Strongyloidea</taxon>
        <taxon>Trichostrongylidae</taxon>
        <taxon>Trichostrongylus</taxon>
    </lineage>
</organism>
<gene>
    <name evidence="2" type="ORF">GCK32_000480</name>
</gene>
<evidence type="ECO:0000313" key="2">
    <source>
        <dbReference type="EMBL" id="KAK5966741.1"/>
    </source>
</evidence>
<name>A0AAN8ERT1_TRICO</name>